<reference evidence="2 3" key="1">
    <citation type="journal article" date="2021" name="Arch. Microbiol.">
        <title>Harenicola maris gen. nov., sp. nov. isolated from the Sea of Japan shallow sediments.</title>
        <authorList>
            <person name="Romanenko L.A."/>
            <person name="Kurilenko V.V."/>
            <person name="Chernysheva N.Y."/>
            <person name="Tekutyeva L.A."/>
            <person name="Velansky P.V."/>
            <person name="Svetashev V.I."/>
            <person name="Isaeva M.P."/>
        </authorList>
    </citation>
    <scope>NUCLEOTIDE SEQUENCE [LARGE SCALE GENOMIC DNA]</scope>
    <source>
        <strain evidence="2 3">KMM 3653</strain>
    </source>
</reference>
<evidence type="ECO:0000313" key="3">
    <source>
        <dbReference type="Proteomes" id="UP001315686"/>
    </source>
</evidence>
<dbReference type="Pfam" id="PF19670">
    <property type="entry name" value="DUF6173"/>
    <property type="match status" value="1"/>
</dbReference>
<dbReference type="InterPro" id="IPR046171">
    <property type="entry name" value="DUF6173"/>
</dbReference>
<evidence type="ECO:0000313" key="2">
    <source>
        <dbReference type="EMBL" id="MBT0958027.1"/>
    </source>
</evidence>
<gene>
    <name evidence="2" type="ORF">IV417_11575</name>
</gene>
<dbReference type="AlphaFoldDB" id="A0AAP2CP57"/>
<evidence type="ECO:0000256" key="1">
    <source>
        <dbReference type="SAM" id="MobiDB-lite"/>
    </source>
</evidence>
<name>A0AAP2CP57_9RHOB</name>
<keyword evidence="3" id="KW-1185">Reference proteome</keyword>
<dbReference type="EMBL" id="JADQAZ010000002">
    <property type="protein sequence ID" value="MBT0958027.1"/>
    <property type="molecule type" value="Genomic_DNA"/>
</dbReference>
<accession>A0AAP2CP57</accession>
<organism evidence="2 3">
    <name type="scientific">Harenicola maris</name>
    <dbReference type="NCBI Taxonomy" id="2841044"/>
    <lineage>
        <taxon>Bacteria</taxon>
        <taxon>Pseudomonadati</taxon>
        <taxon>Pseudomonadota</taxon>
        <taxon>Alphaproteobacteria</taxon>
        <taxon>Rhodobacterales</taxon>
        <taxon>Paracoccaceae</taxon>
        <taxon>Harenicola</taxon>
    </lineage>
</organism>
<proteinExistence type="predicted"/>
<dbReference type="RefSeq" id="WP_327794243.1">
    <property type="nucleotide sequence ID" value="NZ_JADQAZ010000002.1"/>
</dbReference>
<dbReference type="Proteomes" id="UP001315686">
    <property type="component" value="Unassembled WGS sequence"/>
</dbReference>
<protein>
    <submittedName>
        <fullName evidence="2">Uncharacterized protein</fullName>
    </submittedName>
</protein>
<feature type="region of interest" description="Disordered" evidence="1">
    <location>
        <begin position="18"/>
        <end position="49"/>
    </location>
</feature>
<comment type="caution">
    <text evidence="2">The sequence shown here is derived from an EMBL/GenBank/DDBJ whole genome shotgun (WGS) entry which is preliminary data.</text>
</comment>
<sequence length="158" mass="17163">MPNDDVIQTTAEAAESAALPRCGAVHADPSDTSAAEDKPLPEGMTKTPIDQKSPAEWAYERLILYIQNFEEQLDADHEVSMGMAGGAVGVLRIEGIGFFEPDLVTFYGTNELGLKTQLIQHVTQLNVTLSALPKMTQEAPARRIGFRLAADLDKPKPE</sequence>